<dbReference type="InterPro" id="IPR000477">
    <property type="entry name" value="RT_dom"/>
</dbReference>
<dbReference type="PANTHER" id="PTHR33116">
    <property type="entry name" value="REVERSE TRANSCRIPTASE ZINC-BINDING DOMAIN-CONTAINING PROTEIN-RELATED-RELATED"/>
    <property type="match status" value="1"/>
</dbReference>
<dbReference type="InterPro" id="IPR044730">
    <property type="entry name" value="RNase_H-like_dom_plant"/>
</dbReference>
<feature type="domain" description="RNase H type-1" evidence="2">
    <location>
        <begin position="747"/>
        <end position="857"/>
    </location>
</feature>
<feature type="domain" description="Reverse transcriptase zinc-binding" evidence="3">
    <location>
        <begin position="587"/>
        <end position="677"/>
    </location>
</feature>
<dbReference type="Gene3D" id="3.30.420.10">
    <property type="entry name" value="Ribonuclease H-like superfamily/Ribonuclease H"/>
    <property type="match status" value="1"/>
</dbReference>
<dbReference type="InterPro" id="IPR002156">
    <property type="entry name" value="RNaseH_domain"/>
</dbReference>
<dbReference type="RefSeq" id="XP_056860341.1">
    <property type="nucleotide sequence ID" value="XM_057004361.1"/>
</dbReference>
<evidence type="ECO:0000259" key="2">
    <source>
        <dbReference type="Pfam" id="PF13456"/>
    </source>
</evidence>
<name>A0A9W3D907_RAPSA</name>
<dbReference type="AlphaFoldDB" id="A0A9W3D907"/>
<evidence type="ECO:0000313" key="4">
    <source>
        <dbReference type="Proteomes" id="UP000504610"/>
    </source>
</evidence>
<dbReference type="KEGG" id="rsz:130508716"/>
<dbReference type="InterPro" id="IPR043502">
    <property type="entry name" value="DNA/RNA_pol_sf"/>
</dbReference>
<protein>
    <submittedName>
        <fullName evidence="5">Uncharacterized protein LOC130508716</fullName>
    </submittedName>
</protein>
<proteinExistence type="predicted"/>
<reference evidence="5" key="2">
    <citation type="submission" date="2025-08" db="UniProtKB">
        <authorList>
            <consortium name="RefSeq"/>
        </authorList>
    </citation>
    <scope>IDENTIFICATION</scope>
    <source>
        <tissue evidence="5">Leaf</tissue>
    </source>
</reference>
<dbReference type="Pfam" id="PF13456">
    <property type="entry name" value="RVT_3"/>
    <property type="match status" value="1"/>
</dbReference>
<organism evidence="4 5">
    <name type="scientific">Raphanus sativus</name>
    <name type="common">Radish</name>
    <name type="synonym">Raphanus raphanistrum var. sativus</name>
    <dbReference type="NCBI Taxonomy" id="3726"/>
    <lineage>
        <taxon>Eukaryota</taxon>
        <taxon>Viridiplantae</taxon>
        <taxon>Streptophyta</taxon>
        <taxon>Embryophyta</taxon>
        <taxon>Tracheophyta</taxon>
        <taxon>Spermatophyta</taxon>
        <taxon>Magnoliopsida</taxon>
        <taxon>eudicotyledons</taxon>
        <taxon>Gunneridae</taxon>
        <taxon>Pentapetalae</taxon>
        <taxon>rosids</taxon>
        <taxon>malvids</taxon>
        <taxon>Brassicales</taxon>
        <taxon>Brassicaceae</taxon>
        <taxon>Brassiceae</taxon>
        <taxon>Raphanus</taxon>
    </lineage>
</organism>
<dbReference type="PANTHER" id="PTHR33116:SF86">
    <property type="entry name" value="REVERSE TRANSCRIPTASE DOMAIN-CONTAINING PROTEIN"/>
    <property type="match status" value="1"/>
</dbReference>
<dbReference type="InterPro" id="IPR036397">
    <property type="entry name" value="RNaseH_sf"/>
</dbReference>
<dbReference type="Pfam" id="PF00078">
    <property type="entry name" value="RVT_1"/>
    <property type="match status" value="1"/>
</dbReference>
<dbReference type="OrthoDB" id="1112108at2759"/>
<dbReference type="CDD" id="cd06222">
    <property type="entry name" value="RNase_H_like"/>
    <property type="match status" value="1"/>
</dbReference>
<dbReference type="GeneID" id="130508716"/>
<dbReference type="Proteomes" id="UP000504610">
    <property type="component" value="Chromosome 2"/>
</dbReference>
<evidence type="ECO:0000313" key="5">
    <source>
        <dbReference type="RefSeq" id="XP_056860341.1"/>
    </source>
</evidence>
<gene>
    <name evidence="5" type="primary">LOC130508716</name>
</gene>
<evidence type="ECO:0000259" key="3">
    <source>
        <dbReference type="Pfam" id="PF13966"/>
    </source>
</evidence>
<sequence length="874" mass="98189">MGLFIEIKNQSLKTFEKSNCLHCEAIWDRAATVHHALQPIISDEENTALISVPSAEEIRDAAFSINADKAPGPDGFSAGFFHTHWDKVGPDIVREVQDFFCGATLPDGVNDTHIRLIPKITTPKKVSDYRPIALCNTSKAEQRCSMAVKTDMSKAYDRLEWDFIALVLARLGFHRSLIEMFLQCISTVTYSFLINGLPRGKVVPSRGIRQGDPLSPYIFIMCSEVLSGLCNRAQESGLIQGIKVARGCPRINHLLFADDTMFFLSATEENCEALKNILDCYEAASGQSINKDKSAITFSRRSPRALKDLIKSTLLIEKEGGVGKYLGLPEQFGRRKRDIFSSIISRIQEKARGWSTKFLSSAGKLVMVQSVLSAVPSYSMSYFKLPVSLCKRIQSVVTRFWWDKNEETKKMAWISWDRMAQPKASGGLGMRDFQKFNDALLAKLGWRLLERPDCLLSKVLKGKYYPDSPFLLAEESSVMSHGWRGVLVGRDLLRKNIGWAVGDGCSINIWRDPWLNLSSQERPMGPPTEQCSDLSVSDLMIAGSTQWDRAKIQLLLPAYEEKILVLKPSITGVPDRLFWLGTKSGEYSSKSGYYIAMEEEEVMATAEAEFKWKKNVWMLDCAPKVKHFAWRVLKRAIPVGERLVERHIDADPRCKRCGENESINHLLFQCRFAQKVWLLAPFVTEKDYRGIIDLLSVWPDLCNQPCLPPSGIASGSLFLWILWSLWKARNRLVFEGFSASPEDTLETNAAGLGWTLLSSPQRQDFNERRDFVASPLMAEGLALREAVLTCQSLNLRRIQLQSDSKQLIDCLNSGLSIAEIHSVVSDIVSLAEAFDSVSFGWISREKNMLADSLAKDALFVFDNLVVEDAVNAPN</sequence>
<dbReference type="GO" id="GO:0003676">
    <property type="term" value="F:nucleic acid binding"/>
    <property type="evidence" value="ECO:0007669"/>
    <property type="project" value="InterPro"/>
</dbReference>
<dbReference type="GO" id="GO:0004523">
    <property type="term" value="F:RNA-DNA hybrid ribonuclease activity"/>
    <property type="evidence" value="ECO:0007669"/>
    <property type="project" value="InterPro"/>
</dbReference>
<feature type="domain" description="Reverse transcriptase" evidence="1">
    <location>
        <begin position="124"/>
        <end position="298"/>
    </location>
</feature>
<accession>A0A9W3D907</accession>
<dbReference type="SUPFAM" id="SSF53098">
    <property type="entry name" value="Ribonuclease H-like"/>
    <property type="match status" value="1"/>
</dbReference>
<dbReference type="InterPro" id="IPR026960">
    <property type="entry name" value="RVT-Znf"/>
</dbReference>
<reference evidence="4" key="1">
    <citation type="journal article" date="2019" name="Database">
        <title>The radish genome database (RadishGD): an integrated information resource for radish genomics.</title>
        <authorList>
            <person name="Yu H.J."/>
            <person name="Baek S."/>
            <person name="Lee Y.J."/>
            <person name="Cho A."/>
            <person name="Mun J.H."/>
        </authorList>
    </citation>
    <scope>NUCLEOTIDE SEQUENCE [LARGE SCALE GENOMIC DNA]</scope>
    <source>
        <strain evidence="4">cv. WK10039</strain>
    </source>
</reference>
<keyword evidence="4" id="KW-1185">Reference proteome</keyword>
<evidence type="ECO:0000259" key="1">
    <source>
        <dbReference type="Pfam" id="PF00078"/>
    </source>
</evidence>
<dbReference type="CDD" id="cd01650">
    <property type="entry name" value="RT_nLTR_like"/>
    <property type="match status" value="1"/>
</dbReference>
<dbReference type="Pfam" id="PF13966">
    <property type="entry name" value="zf-RVT"/>
    <property type="match status" value="1"/>
</dbReference>
<dbReference type="InterPro" id="IPR012337">
    <property type="entry name" value="RNaseH-like_sf"/>
</dbReference>
<dbReference type="SUPFAM" id="SSF56672">
    <property type="entry name" value="DNA/RNA polymerases"/>
    <property type="match status" value="1"/>
</dbReference>